<evidence type="ECO:0000313" key="3">
    <source>
        <dbReference type="Proteomes" id="UP000002051"/>
    </source>
</evidence>
<evidence type="ECO:0000313" key="2">
    <source>
        <dbReference type="EnsemblPlants" id="KEH22584"/>
    </source>
</evidence>
<dbReference type="EnsemblPlants" id="KEH22584">
    <property type="protein sequence ID" value="KEH22584"/>
    <property type="gene ID" value="MTR_7g055843"/>
</dbReference>
<reference evidence="2" key="3">
    <citation type="submission" date="2015-04" db="UniProtKB">
        <authorList>
            <consortium name="EnsemblPlants"/>
        </authorList>
    </citation>
    <scope>IDENTIFICATION</scope>
    <source>
        <strain evidence="2">cv. Jemalong A17</strain>
    </source>
</reference>
<organism evidence="1 3">
    <name type="scientific">Medicago truncatula</name>
    <name type="common">Barrel medic</name>
    <name type="synonym">Medicago tribuloides</name>
    <dbReference type="NCBI Taxonomy" id="3880"/>
    <lineage>
        <taxon>Eukaryota</taxon>
        <taxon>Viridiplantae</taxon>
        <taxon>Streptophyta</taxon>
        <taxon>Embryophyta</taxon>
        <taxon>Tracheophyta</taxon>
        <taxon>Spermatophyta</taxon>
        <taxon>Magnoliopsida</taxon>
        <taxon>eudicotyledons</taxon>
        <taxon>Gunneridae</taxon>
        <taxon>Pentapetalae</taxon>
        <taxon>rosids</taxon>
        <taxon>fabids</taxon>
        <taxon>Fabales</taxon>
        <taxon>Fabaceae</taxon>
        <taxon>Papilionoideae</taxon>
        <taxon>50 kb inversion clade</taxon>
        <taxon>NPAAA clade</taxon>
        <taxon>Hologalegina</taxon>
        <taxon>IRL clade</taxon>
        <taxon>Trifolieae</taxon>
        <taxon>Medicago</taxon>
    </lineage>
</organism>
<name>A0A072TYK4_MEDTR</name>
<dbReference type="EMBL" id="CM001223">
    <property type="protein sequence ID" value="KEH22584.1"/>
    <property type="molecule type" value="Genomic_DNA"/>
</dbReference>
<evidence type="ECO:0000313" key="1">
    <source>
        <dbReference type="EMBL" id="KEH22584.1"/>
    </source>
</evidence>
<keyword evidence="3" id="KW-1185">Reference proteome</keyword>
<reference evidence="1 3" key="2">
    <citation type="journal article" date="2014" name="BMC Genomics">
        <title>An improved genome release (version Mt4.0) for the model legume Medicago truncatula.</title>
        <authorList>
            <person name="Tang H."/>
            <person name="Krishnakumar V."/>
            <person name="Bidwell S."/>
            <person name="Rosen B."/>
            <person name="Chan A."/>
            <person name="Zhou S."/>
            <person name="Gentzbittel L."/>
            <person name="Childs K.L."/>
            <person name="Yandell M."/>
            <person name="Gundlach H."/>
            <person name="Mayer K.F."/>
            <person name="Schwartz D.C."/>
            <person name="Town C.D."/>
        </authorList>
    </citation>
    <scope>GENOME REANNOTATION</scope>
    <source>
        <strain evidence="1">A17</strain>
        <strain evidence="2 3">cv. Jemalong A17</strain>
    </source>
</reference>
<gene>
    <name evidence="1" type="ordered locus">MTR_7g055843</name>
</gene>
<reference evidence="1 3" key="1">
    <citation type="journal article" date="2011" name="Nature">
        <title>The Medicago genome provides insight into the evolution of rhizobial symbioses.</title>
        <authorList>
            <person name="Young N.D."/>
            <person name="Debelle F."/>
            <person name="Oldroyd G.E."/>
            <person name="Geurts R."/>
            <person name="Cannon S.B."/>
            <person name="Udvardi M.K."/>
            <person name="Benedito V.A."/>
            <person name="Mayer K.F."/>
            <person name="Gouzy J."/>
            <person name="Schoof H."/>
            <person name="Van de Peer Y."/>
            <person name="Proost S."/>
            <person name="Cook D.R."/>
            <person name="Meyers B.C."/>
            <person name="Spannagl M."/>
            <person name="Cheung F."/>
            <person name="De Mita S."/>
            <person name="Krishnakumar V."/>
            <person name="Gundlach H."/>
            <person name="Zhou S."/>
            <person name="Mudge J."/>
            <person name="Bharti A.K."/>
            <person name="Murray J.D."/>
            <person name="Naoumkina M.A."/>
            <person name="Rosen B."/>
            <person name="Silverstein K.A."/>
            <person name="Tang H."/>
            <person name="Rombauts S."/>
            <person name="Zhao P.X."/>
            <person name="Zhou P."/>
            <person name="Barbe V."/>
            <person name="Bardou P."/>
            <person name="Bechner M."/>
            <person name="Bellec A."/>
            <person name="Berger A."/>
            <person name="Berges H."/>
            <person name="Bidwell S."/>
            <person name="Bisseling T."/>
            <person name="Choisne N."/>
            <person name="Couloux A."/>
            <person name="Denny R."/>
            <person name="Deshpande S."/>
            <person name="Dai X."/>
            <person name="Doyle J.J."/>
            <person name="Dudez A.M."/>
            <person name="Farmer A.D."/>
            <person name="Fouteau S."/>
            <person name="Franken C."/>
            <person name="Gibelin C."/>
            <person name="Gish J."/>
            <person name="Goldstein S."/>
            <person name="Gonzalez A.J."/>
            <person name="Green P.J."/>
            <person name="Hallab A."/>
            <person name="Hartog M."/>
            <person name="Hua A."/>
            <person name="Humphray S.J."/>
            <person name="Jeong D.H."/>
            <person name="Jing Y."/>
            <person name="Jocker A."/>
            <person name="Kenton S.M."/>
            <person name="Kim D.J."/>
            <person name="Klee K."/>
            <person name="Lai H."/>
            <person name="Lang C."/>
            <person name="Lin S."/>
            <person name="Macmil S.L."/>
            <person name="Magdelenat G."/>
            <person name="Matthews L."/>
            <person name="McCorrison J."/>
            <person name="Monaghan E.L."/>
            <person name="Mun J.H."/>
            <person name="Najar F.Z."/>
            <person name="Nicholson C."/>
            <person name="Noirot C."/>
            <person name="O'Bleness M."/>
            <person name="Paule C.R."/>
            <person name="Poulain J."/>
            <person name="Prion F."/>
            <person name="Qin B."/>
            <person name="Qu C."/>
            <person name="Retzel E.F."/>
            <person name="Riddle C."/>
            <person name="Sallet E."/>
            <person name="Samain S."/>
            <person name="Samson N."/>
            <person name="Sanders I."/>
            <person name="Saurat O."/>
            <person name="Scarpelli C."/>
            <person name="Schiex T."/>
            <person name="Segurens B."/>
            <person name="Severin A.J."/>
            <person name="Sherrier D.J."/>
            <person name="Shi R."/>
            <person name="Sims S."/>
            <person name="Singer S.R."/>
            <person name="Sinharoy S."/>
            <person name="Sterck L."/>
            <person name="Viollet A."/>
            <person name="Wang B.B."/>
            <person name="Wang K."/>
            <person name="Wang M."/>
            <person name="Wang X."/>
            <person name="Warfsmann J."/>
            <person name="Weissenbach J."/>
            <person name="White D.D."/>
            <person name="White J.D."/>
            <person name="Wiley G.B."/>
            <person name="Wincker P."/>
            <person name="Xing Y."/>
            <person name="Yang L."/>
            <person name="Yao Z."/>
            <person name="Ying F."/>
            <person name="Zhai J."/>
            <person name="Zhou L."/>
            <person name="Zuber A."/>
            <person name="Denarie J."/>
            <person name="Dixon R.A."/>
            <person name="May G.D."/>
            <person name="Schwartz D.C."/>
            <person name="Rogers J."/>
            <person name="Quetier F."/>
            <person name="Town C.D."/>
            <person name="Roe B.A."/>
        </authorList>
    </citation>
    <scope>NUCLEOTIDE SEQUENCE [LARGE SCALE GENOMIC DNA]</scope>
    <source>
        <strain evidence="1">A17</strain>
        <strain evidence="2 3">cv. Jemalong A17</strain>
    </source>
</reference>
<proteinExistence type="predicted"/>
<dbReference type="HOGENOM" id="CLU_2593449_0_0_1"/>
<accession>A0A072TYK4</accession>
<dbReference type="Proteomes" id="UP000002051">
    <property type="component" value="Unassembled WGS sequence"/>
</dbReference>
<protein>
    <submittedName>
        <fullName evidence="1 2">Uncharacterized protein</fullName>
    </submittedName>
</protein>
<sequence>MVATPNIPSICPNKGCGIMDAVGVTNICAKCFKENYKINITKIVGVEFEGYVSESCNIYLSPVVVATKSRRLSNMKMNKK</sequence>
<dbReference type="AlphaFoldDB" id="A0A072TYK4"/>